<gene>
    <name evidence="7" type="ORF">H696_02303</name>
</gene>
<dbReference type="GeneID" id="20527028"/>
<feature type="domain" description="Bms1-type G" evidence="6">
    <location>
        <begin position="80"/>
        <end position="246"/>
    </location>
</feature>
<dbReference type="PROSITE" id="PS51714">
    <property type="entry name" value="G_BMS1"/>
    <property type="match status" value="1"/>
</dbReference>
<dbReference type="GO" id="GO:0000479">
    <property type="term" value="P:endonucleolytic cleavage of tricistronic rRNA transcript (SSU-rRNA, 5.8S rRNA, LSU-rRNA)"/>
    <property type="evidence" value="ECO:0007669"/>
    <property type="project" value="TreeGrafter"/>
</dbReference>
<dbReference type="PANTHER" id="PTHR12858">
    <property type="entry name" value="RIBOSOME BIOGENESIS PROTEIN"/>
    <property type="match status" value="1"/>
</dbReference>
<dbReference type="OMA" id="MNLPRFK"/>
<keyword evidence="8" id="KW-1185">Reference proteome</keyword>
<evidence type="ECO:0000256" key="3">
    <source>
        <dbReference type="ARBA" id="ARBA00023242"/>
    </source>
</evidence>
<dbReference type="PANTHER" id="PTHR12858:SF1">
    <property type="entry name" value="PRE-RRNA-PROCESSING PROTEIN TSR1 HOMOLOG"/>
    <property type="match status" value="1"/>
</dbReference>
<keyword evidence="2" id="KW-0690">Ribosome biogenesis</keyword>
<proteinExistence type="inferred from homology"/>
<organism evidence="7">
    <name type="scientific">Fonticula alba</name>
    <name type="common">Slime mold</name>
    <dbReference type="NCBI Taxonomy" id="691883"/>
    <lineage>
        <taxon>Eukaryota</taxon>
        <taxon>Rotosphaerida</taxon>
        <taxon>Fonticulaceae</taxon>
        <taxon>Fonticula</taxon>
    </lineage>
</organism>
<dbReference type="InterPro" id="IPR030387">
    <property type="entry name" value="G_Bms1/Tsr1_dom"/>
</dbReference>
<evidence type="ECO:0000256" key="5">
    <source>
        <dbReference type="SAM" id="MobiDB-lite"/>
    </source>
</evidence>
<sequence>MSGHRPGRLSQANKSFKSRHATKGSIKAENRGRVERDGNGPKAKLTASKNNRRNMARLAQREKRMHIASISRKHGGPGGAPRVIAIVPLSDNLDPRGIWSSILDHPLVKVHRGDPESSDPVTFSVDKLANSIMTLLHVPQRDIYGIIDALNVADFVIFAHDSTESSSEFGETLISTLFAMGLPSAVHVVANTYADEMTPKQCLDAHKATVKYIENRFPADEQRVFGVNTDAEVHALLRALSQTLPRAVTWREMRPYMLVERFVPYIQSPDSTTASVKMYGYLRGWPMAATQLVHIPNAGDFEISRIESAQPNGPATQFDPIVGDVPEEVGFDVLDASKPEDRDDMIEVNTVMDEFDEQNNLGDEDEFGDHEDFGGFVDSSQFSANEVFDGEDYRKSRTRRVPKGMSSYQAAWIVDSDFEDGSEDDEDLVSYQAKAPTGGDHVLPGEELGDYTPHEQEELDNVVVEDRHVATDLSPEEEKRQLDLFLAQRQEERSAQIEAAEDDLHFPDEIDTPLGVRARDRFSKYRGLKSFRHSPWDAFENLPVEYSRIFDFENFARTQRRVMQESAEFPVSPFDYVAITVEGVPLSFLEERRALDDLPVTPVLSLYGLHRHERKLSVLNFALTRHSASGDHHIANKDDVVIVCGPRRITGRPVFSDDGGGDKHRMRRFLQPAFSGSVVASVIAPVTYLPAPALFFHDQGPGRVPILLATGSLREVNPRRVVVKRIVLTGQPFKVHRNTATVRYMFYTPEDVRWFKPVQLYTKNGRIGHIKESLGTHGYMKCFFNGPLKTQDVVCMSLYKRVFPVWRSESFTYDRIRAADAEDDPEDEEDDGERMMVAGDDDGGDPMLADDLTMAMDSD</sequence>
<dbReference type="SMART" id="SM00785">
    <property type="entry name" value="AARP2CN"/>
    <property type="match status" value="1"/>
</dbReference>
<dbReference type="Pfam" id="PF08142">
    <property type="entry name" value="AARP2CN"/>
    <property type="match status" value="1"/>
</dbReference>
<feature type="compositionally biased region" description="Basic and acidic residues" evidence="5">
    <location>
        <begin position="26"/>
        <end position="39"/>
    </location>
</feature>
<dbReference type="Proteomes" id="UP000030693">
    <property type="component" value="Unassembled WGS sequence"/>
</dbReference>
<dbReference type="GO" id="GO:0030688">
    <property type="term" value="C:preribosome, small subunit precursor"/>
    <property type="evidence" value="ECO:0007669"/>
    <property type="project" value="TreeGrafter"/>
</dbReference>
<dbReference type="GO" id="GO:0000462">
    <property type="term" value="P:maturation of SSU-rRNA from tricistronic rRNA transcript (SSU-rRNA, 5.8S rRNA, LSU-rRNA)"/>
    <property type="evidence" value="ECO:0007669"/>
    <property type="project" value="TreeGrafter"/>
</dbReference>
<feature type="compositionally biased region" description="Acidic residues" evidence="5">
    <location>
        <begin position="821"/>
        <end position="832"/>
    </location>
</feature>
<dbReference type="GO" id="GO:0005525">
    <property type="term" value="F:GTP binding"/>
    <property type="evidence" value="ECO:0007669"/>
    <property type="project" value="TreeGrafter"/>
</dbReference>
<reference evidence="7" key="1">
    <citation type="submission" date="2013-04" db="EMBL/GenBank/DDBJ databases">
        <title>The Genome Sequence of Fonticula alba ATCC 38817.</title>
        <authorList>
            <consortium name="The Broad Institute Genomics Platform"/>
            <person name="Russ C."/>
            <person name="Cuomo C."/>
            <person name="Burger G."/>
            <person name="Gray M.W."/>
            <person name="Holland P.W.H."/>
            <person name="King N."/>
            <person name="Lang F.B.F."/>
            <person name="Roger A.J."/>
            <person name="Ruiz-Trillo I."/>
            <person name="Brown M."/>
            <person name="Walker B."/>
            <person name="Young S."/>
            <person name="Zeng Q."/>
            <person name="Gargeya S."/>
            <person name="Fitzgerald M."/>
            <person name="Haas B."/>
            <person name="Abouelleil A."/>
            <person name="Allen A.W."/>
            <person name="Alvarado L."/>
            <person name="Arachchi H.M."/>
            <person name="Berlin A.M."/>
            <person name="Chapman S.B."/>
            <person name="Gainer-Dewar J."/>
            <person name="Goldberg J."/>
            <person name="Griggs A."/>
            <person name="Gujja S."/>
            <person name="Hansen M."/>
            <person name="Howarth C."/>
            <person name="Imamovic A."/>
            <person name="Ireland A."/>
            <person name="Larimer J."/>
            <person name="McCowan C."/>
            <person name="Murphy C."/>
            <person name="Pearson M."/>
            <person name="Poon T.W."/>
            <person name="Priest M."/>
            <person name="Roberts A."/>
            <person name="Saif S."/>
            <person name="Shea T."/>
            <person name="Sisk P."/>
            <person name="Sykes S."/>
            <person name="Wortman J."/>
            <person name="Nusbaum C."/>
            <person name="Birren B."/>
        </authorList>
    </citation>
    <scope>NUCLEOTIDE SEQUENCE [LARGE SCALE GENOMIC DNA]</scope>
    <source>
        <strain evidence="7">ATCC 38817</strain>
    </source>
</reference>
<dbReference type="GO" id="GO:0005730">
    <property type="term" value="C:nucleolus"/>
    <property type="evidence" value="ECO:0007669"/>
    <property type="project" value="UniProtKB-SubCell"/>
</dbReference>
<dbReference type="AlphaFoldDB" id="A0A058ZBP9"/>
<dbReference type="InterPro" id="IPR007034">
    <property type="entry name" value="BMS1_TSR1_C"/>
</dbReference>
<dbReference type="InterPro" id="IPR012948">
    <property type="entry name" value="AARP2CN"/>
</dbReference>
<dbReference type="GO" id="GO:0003924">
    <property type="term" value="F:GTPase activity"/>
    <property type="evidence" value="ECO:0007669"/>
    <property type="project" value="TreeGrafter"/>
</dbReference>
<comment type="subcellular location">
    <subcellularLocation>
        <location evidence="1">Nucleus</location>
        <location evidence="1">Nucleolus</location>
    </subcellularLocation>
</comment>
<keyword evidence="3" id="KW-0539">Nucleus</keyword>
<evidence type="ECO:0000313" key="7">
    <source>
        <dbReference type="EMBL" id="KCV71356.1"/>
    </source>
</evidence>
<feature type="region of interest" description="Disordered" evidence="5">
    <location>
        <begin position="818"/>
        <end position="859"/>
    </location>
</feature>
<evidence type="ECO:0000256" key="2">
    <source>
        <dbReference type="ARBA" id="ARBA00022517"/>
    </source>
</evidence>
<accession>A0A058ZBP9</accession>
<evidence type="ECO:0000256" key="1">
    <source>
        <dbReference type="ARBA" id="ARBA00004604"/>
    </source>
</evidence>
<dbReference type="STRING" id="691883.A0A058ZBP9"/>
<dbReference type="GO" id="GO:0034511">
    <property type="term" value="F:U3 snoRNA binding"/>
    <property type="evidence" value="ECO:0007669"/>
    <property type="project" value="TreeGrafter"/>
</dbReference>
<dbReference type="Pfam" id="PF22298">
    <property type="entry name" value="Tsr1_G-like"/>
    <property type="match status" value="1"/>
</dbReference>
<dbReference type="InterPro" id="IPR039761">
    <property type="entry name" value="Bms1/Tsr1"/>
</dbReference>
<feature type="region of interest" description="Disordered" evidence="5">
    <location>
        <begin position="1"/>
        <end position="54"/>
    </location>
</feature>
<dbReference type="eggNOG" id="KOG1980">
    <property type="taxonomic scope" value="Eukaryota"/>
</dbReference>
<evidence type="ECO:0000256" key="4">
    <source>
        <dbReference type="ARBA" id="ARBA00038288"/>
    </source>
</evidence>
<dbReference type="OrthoDB" id="119302at2759"/>
<dbReference type="SMART" id="SM01362">
    <property type="entry name" value="DUF663"/>
    <property type="match status" value="1"/>
</dbReference>
<dbReference type="RefSeq" id="XP_009494479.1">
    <property type="nucleotide sequence ID" value="XM_009496204.1"/>
</dbReference>
<comment type="similarity">
    <text evidence="4">Belongs to the TRAFAC class translation factor GTPase superfamily. Bms1-like GTPase family. TSR1 subfamily.</text>
</comment>
<name>A0A058ZBP9_FONAL</name>
<dbReference type="EMBL" id="KB932203">
    <property type="protein sequence ID" value="KCV71356.1"/>
    <property type="molecule type" value="Genomic_DNA"/>
</dbReference>
<protein>
    <recommendedName>
        <fullName evidence="6">Bms1-type G domain-containing protein</fullName>
    </recommendedName>
</protein>
<dbReference type="Pfam" id="PF04950">
    <property type="entry name" value="RIBIOP_C"/>
    <property type="match status" value="1"/>
</dbReference>
<evidence type="ECO:0000313" key="8">
    <source>
        <dbReference type="Proteomes" id="UP000030693"/>
    </source>
</evidence>
<evidence type="ECO:0000259" key="6">
    <source>
        <dbReference type="PROSITE" id="PS51714"/>
    </source>
</evidence>